<dbReference type="InterPro" id="IPR007492">
    <property type="entry name" value="LytTR_DNA-bd_dom"/>
</dbReference>
<dbReference type="Pfam" id="PF04397">
    <property type="entry name" value="LytTR"/>
    <property type="match status" value="1"/>
</dbReference>
<dbReference type="AlphaFoldDB" id="K1TVB8"/>
<dbReference type="PANTHER" id="PTHR37299">
    <property type="entry name" value="TRANSCRIPTIONAL REGULATOR-RELATED"/>
    <property type="match status" value="1"/>
</dbReference>
<feature type="non-terminal residue" evidence="2">
    <location>
        <position position="1"/>
    </location>
</feature>
<dbReference type="PROSITE" id="PS50930">
    <property type="entry name" value="HTH_LYTTR"/>
    <property type="match status" value="1"/>
</dbReference>
<name>K1TVB8_9ZZZZ</name>
<dbReference type="GO" id="GO:0003677">
    <property type="term" value="F:DNA binding"/>
    <property type="evidence" value="ECO:0007669"/>
    <property type="project" value="InterPro"/>
</dbReference>
<protein>
    <submittedName>
        <fullName evidence="2">Response regulator of the LytR/AlgR family</fullName>
    </submittedName>
</protein>
<feature type="domain" description="HTH LytTR-type" evidence="1">
    <location>
        <begin position="13"/>
        <end position="112"/>
    </location>
</feature>
<dbReference type="EMBL" id="AJWZ01002219">
    <property type="protein sequence ID" value="EKC71559.1"/>
    <property type="molecule type" value="Genomic_DNA"/>
</dbReference>
<accession>K1TVB8</accession>
<dbReference type="GO" id="GO:0000156">
    <property type="term" value="F:phosphorelay response regulator activity"/>
    <property type="evidence" value="ECO:0007669"/>
    <property type="project" value="InterPro"/>
</dbReference>
<comment type="caution">
    <text evidence="2">The sequence shown here is derived from an EMBL/GenBank/DDBJ whole genome shotgun (WGS) entry which is preliminary data.</text>
</comment>
<organism evidence="2">
    <name type="scientific">human gut metagenome</name>
    <dbReference type="NCBI Taxonomy" id="408170"/>
    <lineage>
        <taxon>unclassified sequences</taxon>
        <taxon>metagenomes</taxon>
        <taxon>organismal metagenomes</taxon>
    </lineage>
</organism>
<dbReference type="InterPro" id="IPR046947">
    <property type="entry name" value="LytR-like"/>
</dbReference>
<proteinExistence type="predicted"/>
<dbReference type="Gene3D" id="2.40.50.1020">
    <property type="entry name" value="LytTr DNA-binding domain"/>
    <property type="match status" value="1"/>
</dbReference>
<evidence type="ECO:0000259" key="1">
    <source>
        <dbReference type="PROSITE" id="PS50930"/>
    </source>
</evidence>
<sequence>DRQKLIKTVKEFFEFRLLEGTIKLYADDIIYIETELHKNVFYTEKGTFQIYKKLDELENELKDMGFVRAHLSFLVNMKYITKISSYVMTLTTGKKIPVPKARYAQVKREYMLYKGEE</sequence>
<dbReference type="SMART" id="SM00850">
    <property type="entry name" value="LytTR"/>
    <property type="match status" value="1"/>
</dbReference>
<gene>
    <name evidence="2" type="ORF">OBE_03338</name>
</gene>
<evidence type="ECO:0000313" key="2">
    <source>
        <dbReference type="EMBL" id="EKC71559.1"/>
    </source>
</evidence>
<dbReference type="PANTHER" id="PTHR37299:SF1">
    <property type="entry name" value="STAGE 0 SPORULATION PROTEIN A HOMOLOG"/>
    <property type="match status" value="1"/>
</dbReference>
<reference evidence="2" key="1">
    <citation type="journal article" date="2013" name="Environ. Microbiol.">
        <title>Microbiota from the distal guts of lean and obese adolescents exhibit partial functional redundancy besides clear differences in community structure.</title>
        <authorList>
            <person name="Ferrer M."/>
            <person name="Ruiz A."/>
            <person name="Lanza F."/>
            <person name="Haange S.B."/>
            <person name="Oberbach A."/>
            <person name="Till H."/>
            <person name="Bargiela R."/>
            <person name="Campoy C."/>
            <person name="Segura M.T."/>
            <person name="Richter M."/>
            <person name="von Bergen M."/>
            <person name="Seifert J."/>
            <person name="Suarez A."/>
        </authorList>
    </citation>
    <scope>NUCLEOTIDE SEQUENCE</scope>
</reference>